<feature type="coiled-coil region" evidence="6">
    <location>
        <begin position="306"/>
        <end position="389"/>
    </location>
</feature>
<dbReference type="OrthoDB" id="564295at2759"/>
<evidence type="ECO:0000313" key="9">
    <source>
        <dbReference type="Proteomes" id="UP000824120"/>
    </source>
</evidence>
<evidence type="ECO:0008006" key="10">
    <source>
        <dbReference type="Google" id="ProtNLM"/>
    </source>
</evidence>
<protein>
    <recommendedName>
        <fullName evidence="10">FRIGIDA interacting protein 1</fullName>
    </recommendedName>
</protein>
<evidence type="ECO:0000256" key="4">
    <source>
        <dbReference type="ARBA" id="ARBA00022989"/>
    </source>
</evidence>
<keyword evidence="4 7" id="KW-1133">Transmembrane helix</keyword>
<comment type="caution">
    <text evidence="8">The sequence shown here is derived from an EMBL/GenBank/DDBJ whole genome shotgun (WGS) entry which is preliminary data.</text>
</comment>
<gene>
    <name evidence="8" type="ORF">H5410_059340</name>
</gene>
<keyword evidence="9" id="KW-1185">Reference proteome</keyword>
<comment type="subcellular location">
    <subcellularLocation>
        <location evidence="1">Membrane</location>
        <topology evidence="1">Multi-pass membrane protein</topology>
    </subcellularLocation>
</comment>
<name>A0A9J5W351_SOLCO</name>
<organism evidence="8 9">
    <name type="scientific">Solanum commersonii</name>
    <name type="common">Commerson's wild potato</name>
    <name type="synonym">Commerson's nightshade</name>
    <dbReference type="NCBI Taxonomy" id="4109"/>
    <lineage>
        <taxon>Eukaryota</taxon>
        <taxon>Viridiplantae</taxon>
        <taxon>Streptophyta</taxon>
        <taxon>Embryophyta</taxon>
        <taxon>Tracheophyta</taxon>
        <taxon>Spermatophyta</taxon>
        <taxon>Magnoliopsida</taxon>
        <taxon>eudicotyledons</taxon>
        <taxon>Gunneridae</taxon>
        <taxon>Pentapetalae</taxon>
        <taxon>asterids</taxon>
        <taxon>lamiids</taxon>
        <taxon>Solanales</taxon>
        <taxon>Solanaceae</taxon>
        <taxon>Solanoideae</taxon>
        <taxon>Solaneae</taxon>
        <taxon>Solanum</taxon>
    </lineage>
</organism>
<evidence type="ECO:0000256" key="3">
    <source>
        <dbReference type="ARBA" id="ARBA00022692"/>
    </source>
</evidence>
<dbReference type="GO" id="GO:0005770">
    <property type="term" value="C:late endosome"/>
    <property type="evidence" value="ECO:0007669"/>
    <property type="project" value="TreeGrafter"/>
</dbReference>
<feature type="transmembrane region" description="Helical" evidence="7">
    <location>
        <begin position="68"/>
        <end position="96"/>
    </location>
</feature>
<dbReference type="PANTHER" id="PTHR31592:SF1">
    <property type="entry name" value="TRANSMEMBRANE PROTEIN 192"/>
    <property type="match status" value="1"/>
</dbReference>
<keyword evidence="5 7" id="KW-0472">Membrane</keyword>
<dbReference type="AlphaFoldDB" id="A0A9J5W351"/>
<dbReference type="PANTHER" id="PTHR31592">
    <property type="entry name" value="TRANSMEMBRANE PROTEIN 192"/>
    <property type="match status" value="1"/>
</dbReference>
<evidence type="ECO:0000256" key="7">
    <source>
        <dbReference type="SAM" id="Phobius"/>
    </source>
</evidence>
<feature type="non-terminal residue" evidence="8">
    <location>
        <position position="1"/>
    </location>
</feature>
<feature type="transmembrane region" description="Helical" evidence="7">
    <location>
        <begin position="147"/>
        <end position="168"/>
    </location>
</feature>
<feature type="transmembrane region" description="Helical" evidence="7">
    <location>
        <begin position="195"/>
        <end position="219"/>
    </location>
</feature>
<dbReference type="Proteomes" id="UP000824120">
    <property type="component" value="Chromosome 12"/>
</dbReference>
<evidence type="ECO:0000256" key="5">
    <source>
        <dbReference type="ARBA" id="ARBA00023136"/>
    </source>
</evidence>
<accession>A0A9J5W351</accession>
<evidence type="ECO:0000256" key="6">
    <source>
        <dbReference type="SAM" id="Coils"/>
    </source>
</evidence>
<keyword evidence="6" id="KW-0175">Coiled coil</keyword>
<dbReference type="EMBL" id="JACXVP010000012">
    <property type="protein sequence ID" value="KAG5569574.1"/>
    <property type="molecule type" value="Genomic_DNA"/>
</dbReference>
<sequence length="399" mass="45822">NCKYYEGKKSFELDEDEDEDDEEEDVNGNTFFFNFRITRRKQSSTTIDIRTGSWTYCMKHLYPVIGSLRALLGVFSTVSYWQAGFAVLAVGATWIFHPIKGLVFPLLCSCNVALLVVTGIFQQYLVYQVKKIRLQGYYIFSQKLKHIIRLPFATIAYGTAAMLLVMVWDPHIGILSMLTLFSSEYVDDPIAVRDILGPLIVMLTEVVCVSSFMTVYIGCVHQYNSLDSQPDVLKSLYSPLQPSSSLEGLRYQDGGRLSDQQMALLQYQQENIHFLGEEILRLQETLSKFERANDGTAPQVDLAHLLATRDQELRTLKAEMNQLQSELRLARSIVEEKDAEIQRIRNVNNQYVEENERLRAILGEWSSRAAKLERALELERMSNLELQKKITTLKIQMRE</sequence>
<evidence type="ECO:0000256" key="2">
    <source>
        <dbReference type="ARBA" id="ARBA00006314"/>
    </source>
</evidence>
<dbReference type="InterPro" id="IPR029399">
    <property type="entry name" value="TMEM192"/>
</dbReference>
<proteinExistence type="inferred from homology"/>
<keyword evidence="3 7" id="KW-0812">Transmembrane</keyword>
<dbReference type="Pfam" id="PF14802">
    <property type="entry name" value="TMEM192"/>
    <property type="match status" value="1"/>
</dbReference>
<reference evidence="8 9" key="1">
    <citation type="submission" date="2020-09" db="EMBL/GenBank/DDBJ databases">
        <title>De no assembly of potato wild relative species, Solanum commersonii.</title>
        <authorList>
            <person name="Cho K."/>
        </authorList>
    </citation>
    <scope>NUCLEOTIDE SEQUENCE [LARGE SCALE GENOMIC DNA]</scope>
    <source>
        <strain evidence="8">LZ3.2</strain>
        <tissue evidence="8">Leaf</tissue>
    </source>
</reference>
<evidence type="ECO:0000256" key="1">
    <source>
        <dbReference type="ARBA" id="ARBA00004141"/>
    </source>
</evidence>
<feature type="transmembrane region" description="Helical" evidence="7">
    <location>
        <begin position="102"/>
        <end position="126"/>
    </location>
</feature>
<comment type="similarity">
    <text evidence="2">Belongs to the TMEM192 family.</text>
</comment>
<evidence type="ECO:0000313" key="8">
    <source>
        <dbReference type="EMBL" id="KAG5569574.1"/>
    </source>
</evidence>
<dbReference type="GO" id="GO:0005765">
    <property type="term" value="C:lysosomal membrane"/>
    <property type="evidence" value="ECO:0007669"/>
    <property type="project" value="TreeGrafter"/>
</dbReference>